<sequence>MAKRKSKLNPEYPHLAGLDRYRRDPDADRHAYGQAVLSAIRALQARELARELPSHPCPCASGVWASDGQEILRAVRAQNRRG</sequence>
<evidence type="ECO:0000313" key="2">
    <source>
        <dbReference type="EMBL" id="CAB4242088.1"/>
    </source>
</evidence>
<organism evidence="2">
    <name type="scientific">uncultured Caudovirales phage</name>
    <dbReference type="NCBI Taxonomy" id="2100421"/>
    <lineage>
        <taxon>Viruses</taxon>
        <taxon>Duplodnaviria</taxon>
        <taxon>Heunggongvirae</taxon>
        <taxon>Uroviricota</taxon>
        <taxon>Caudoviricetes</taxon>
        <taxon>Peduoviridae</taxon>
        <taxon>Maltschvirus</taxon>
        <taxon>Maltschvirus maltsch</taxon>
    </lineage>
</organism>
<gene>
    <name evidence="2" type="ORF">UFOVP86_40</name>
</gene>
<dbReference type="EMBL" id="LR797825">
    <property type="protein sequence ID" value="CAB4242088.1"/>
    <property type="molecule type" value="Genomic_DNA"/>
</dbReference>
<name>A0A6J5TCM2_9CAUD</name>
<evidence type="ECO:0000256" key="1">
    <source>
        <dbReference type="SAM" id="MobiDB-lite"/>
    </source>
</evidence>
<protein>
    <submittedName>
        <fullName evidence="2">Uncharacterized protein</fullName>
    </submittedName>
</protein>
<feature type="region of interest" description="Disordered" evidence="1">
    <location>
        <begin position="1"/>
        <end position="21"/>
    </location>
</feature>
<proteinExistence type="predicted"/>
<reference evidence="2" key="1">
    <citation type="submission" date="2020-05" db="EMBL/GenBank/DDBJ databases">
        <authorList>
            <person name="Chiriac C."/>
            <person name="Salcher M."/>
            <person name="Ghai R."/>
            <person name="Kavagutti S V."/>
        </authorList>
    </citation>
    <scope>NUCLEOTIDE SEQUENCE</scope>
</reference>
<accession>A0A6J5TCM2</accession>